<dbReference type="Proteomes" id="UP001590951">
    <property type="component" value="Unassembled WGS sequence"/>
</dbReference>
<gene>
    <name evidence="2" type="ORF">ABVK25_012408</name>
</gene>
<keyword evidence="1" id="KW-0812">Transmembrane</keyword>
<keyword evidence="1" id="KW-0472">Membrane</keyword>
<reference evidence="2 3" key="1">
    <citation type="submission" date="2024-09" db="EMBL/GenBank/DDBJ databases">
        <title>Rethinking Asexuality: The Enigmatic Case of Functional Sexual Genes in Lepraria (Stereocaulaceae).</title>
        <authorList>
            <person name="Doellman M."/>
            <person name="Sun Y."/>
            <person name="Barcenas-Pena A."/>
            <person name="Lumbsch H.T."/>
            <person name="Grewe F."/>
        </authorList>
    </citation>
    <scope>NUCLEOTIDE SEQUENCE [LARGE SCALE GENOMIC DNA]</scope>
    <source>
        <strain evidence="2 3">Grewe 0041</strain>
    </source>
</reference>
<organism evidence="2 3">
    <name type="scientific">Lepraria finkii</name>
    <dbReference type="NCBI Taxonomy" id="1340010"/>
    <lineage>
        <taxon>Eukaryota</taxon>
        <taxon>Fungi</taxon>
        <taxon>Dikarya</taxon>
        <taxon>Ascomycota</taxon>
        <taxon>Pezizomycotina</taxon>
        <taxon>Lecanoromycetes</taxon>
        <taxon>OSLEUM clade</taxon>
        <taxon>Lecanoromycetidae</taxon>
        <taxon>Lecanorales</taxon>
        <taxon>Lecanorineae</taxon>
        <taxon>Stereocaulaceae</taxon>
        <taxon>Lepraria</taxon>
    </lineage>
</organism>
<sequence length="107" mass="11743">MGFTNSASAVAIFARDRMANRALDMQKEANVSDIKTMLDAEAGNGVPVKRDFLSRFLEAHKKDPSFIGEDRVLALTVANMFAGSDTTAITLLAVFYYLVKHPQTCRA</sequence>
<dbReference type="InterPro" id="IPR036396">
    <property type="entry name" value="Cyt_P450_sf"/>
</dbReference>
<evidence type="ECO:0000313" key="2">
    <source>
        <dbReference type="EMBL" id="KAL2044528.1"/>
    </source>
</evidence>
<evidence type="ECO:0008006" key="4">
    <source>
        <dbReference type="Google" id="ProtNLM"/>
    </source>
</evidence>
<dbReference type="EMBL" id="JBHFEH010000202">
    <property type="protein sequence ID" value="KAL2044528.1"/>
    <property type="molecule type" value="Genomic_DNA"/>
</dbReference>
<feature type="transmembrane region" description="Helical" evidence="1">
    <location>
        <begin position="72"/>
        <end position="99"/>
    </location>
</feature>
<accession>A0ABR4AM65</accession>
<protein>
    <recommendedName>
        <fullName evidence="4">Cytochrome P450</fullName>
    </recommendedName>
</protein>
<name>A0ABR4AM65_9LECA</name>
<evidence type="ECO:0000256" key="1">
    <source>
        <dbReference type="SAM" id="Phobius"/>
    </source>
</evidence>
<dbReference type="Gene3D" id="1.10.630.10">
    <property type="entry name" value="Cytochrome P450"/>
    <property type="match status" value="1"/>
</dbReference>
<keyword evidence="1" id="KW-1133">Transmembrane helix</keyword>
<dbReference type="InterPro" id="IPR001128">
    <property type="entry name" value="Cyt_P450"/>
</dbReference>
<dbReference type="SUPFAM" id="SSF48264">
    <property type="entry name" value="Cytochrome P450"/>
    <property type="match status" value="1"/>
</dbReference>
<comment type="caution">
    <text evidence="2">The sequence shown here is derived from an EMBL/GenBank/DDBJ whole genome shotgun (WGS) entry which is preliminary data.</text>
</comment>
<dbReference type="Pfam" id="PF00067">
    <property type="entry name" value="p450"/>
    <property type="match status" value="1"/>
</dbReference>
<proteinExistence type="predicted"/>
<evidence type="ECO:0000313" key="3">
    <source>
        <dbReference type="Proteomes" id="UP001590951"/>
    </source>
</evidence>
<keyword evidence="3" id="KW-1185">Reference proteome</keyword>